<dbReference type="Proteomes" id="UP000182798">
    <property type="component" value="Unassembled WGS sequence"/>
</dbReference>
<evidence type="ECO:0000313" key="2">
    <source>
        <dbReference type="EMBL" id="AYQ56930.1"/>
    </source>
</evidence>
<dbReference type="AlphaFoldDB" id="A0A1J5UGV9"/>
<feature type="chain" id="PRO_5036022430" description="TNase-like domain-containing protein" evidence="1">
    <location>
        <begin position="26"/>
        <end position="245"/>
    </location>
</feature>
<evidence type="ECO:0000313" key="4">
    <source>
        <dbReference type="Proteomes" id="UP000182798"/>
    </source>
</evidence>
<accession>A0A1J5UGV9</accession>
<reference evidence="2 5" key="3">
    <citation type="submission" date="2017-11" db="EMBL/GenBank/DDBJ databases">
        <title>Genome sequence of the bacterial symbiont EPR9N from a vent mussel Bathymodiolus thermophilus.</title>
        <authorList>
            <person name="Won Y.-J."/>
        </authorList>
    </citation>
    <scope>NUCLEOTIDE SEQUENCE [LARGE SCALE GENOMIC DNA]</scope>
    <source>
        <strain evidence="2 5">EPR9N</strain>
    </source>
</reference>
<dbReference type="OrthoDB" id="9764669at2"/>
<dbReference type="EMBL" id="MIQH01000398">
    <property type="protein sequence ID" value="OIR25149.1"/>
    <property type="molecule type" value="Genomic_DNA"/>
</dbReference>
<name>A0A1J5UGV9_9GAMM</name>
<proteinExistence type="predicted"/>
<evidence type="ECO:0008006" key="6">
    <source>
        <dbReference type="Google" id="ProtNLM"/>
    </source>
</evidence>
<evidence type="ECO:0000256" key="1">
    <source>
        <dbReference type="SAM" id="SignalP"/>
    </source>
</evidence>
<dbReference type="Gene3D" id="2.40.50.90">
    <property type="match status" value="1"/>
</dbReference>
<reference evidence="3" key="2">
    <citation type="journal article" date="2017" name="Stand. Genomic Sci.">
        <title>Genome sequence of the sulfur-oxidizing Bathymodiolus thermophilus gill endosymbiont.</title>
        <authorList>
            <person name="Ponnudurai R."/>
            <person name="Sayavedra L."/>
            <person name="Kleiner M."/>
            <person name="Heiden S.E."/>
            <person name="Thurmer A."/>
            <person name="Felbeck H."/>
            <person name="Schluter R."/>
            <person name="Sievert S.M."/>
            <person name="Daniel R."/>
            <person name="Schweder T."/>
            <person name="Markert S."/>
        </authorList>
    </citation>
    <scope>NUCLEOTIDE SEQUENCE</scope>
    <source>
        <strain evidence="3">BAT/CrabSpa'14</strain>
    </source>
</reference>
<dbReference type="Proteomes" id="UP000278334">
    <property type="component" value="Chromosome"/>
</dbReference>
<protein>
    <recommendedName>
        <fullName evidence="6">TNase-like domain-containing protein</fullName>
    </recommendedName>
</protein>
<dbReference type="InterPro" id="IPR035437">
    <property type="entry name" value="SNase_OB-fold_sf"/>
</dbReference>
<dbReference type="EMBL" id="CP024634">
    <property type="protein sequence ID" value="AYQ56930.1"/>
    <property type="molecule type" value="Genomic_DNA"/>
</dbReference>
<dbReference type="RefSeq" id="WP_071563791.1">
    <property type="nucleotide sequence ID" value="NZ_CP024634.1"/>
</dbReference>
<evidence type="ECO:0000313" key="3">
    <source>
        <dbReference type="EMBL" id="OIR25149.1"/>
    </source>
</evidence>
<feature type="signal peptide" evidence="1">
    <location>
        <begin position="1"/>
        <end position="25"/>
    </location>
</feature>
<gene>
    <name evidence="3" type="ORF">BGC33_15150</name>
    <name evidence="2" type="ORF">MS2017_1233</name>
</gene>
<keyword evidence="1" id="KW-0732">Signal</keyword>
<dbReference type="SUPFAM" id="SSF50199">
    <property type="entry name" value="Staphylococcal nuclease"/>
    <property type="match status" value="1"/>
</dbReference>
<evidence type="ECO:0000313" key="5">
    <source>
        <dbReference type="Proteomes" id="UP000278334"/>
    </source>
</evidence>
<dbReference type="KEGG" id="bthg:MS2017_1233"/>
<sequence length="245" mass="28085">MKKSYSSVLILAGLLFMVFGLSVQAEWTTYTESKKSARWTPVYDKAKDVEDRDVFLDWVDEGSAAYIASEQREEPHDEAAVKKVNTLVKKVQSGDGYFLVEYDGAEIKVMLKGIDTPEVVKRHICCRFDADYENMTEAYKDLHVKAGAVVKEYVEYILLNRMVYMSDPVVKDRWGRFIVDLEVQSYKTGYSLRDLLISVGYGKEWHNQFKVGSRRPVWSVDDLNAIIDNAKQNIRSIAPPETNTQ</sequence>
<organism evidence="3 4">
    <name type="scientific">Bathymodiolus thermophilus thioautotrophic gill symbiont</name>
    <dbReference type="NCBI Taxonomy" id="2360"/>
    <lineage>
        <taxon>Bacteria</taxon>
        <taxon>Pseudomonadati</taxon>
        <taxon>Pseudomonadota</taxon>
        <taxon>Gammaproteobacteria</taxon>
        <taxon>sulfur-oxidizing symbionts</taxon>
    </lineage>
</organism>
<reference evidence="4" key="1">
    <citation type="submission" date="2016-09" db="EMBL/GenBank/DDBJ databases">
        <title>Genome Sequence of Bathymodiolus thermophilus sulfur-oxidizing gill endosymbiont.</title>
        <authorList>
            <person name="Ponnudurai R."/>
            <person name="Kleiner M."/>
            <person name="Sayavedra L."/>
            <person name="Thuermer A."/>
            <person name="Felbeck H."/>
            <person name="Schlueter R."/>
            <person name="Schweder T."/>
            <person name="Markert S."/>
        </authorList>
    </citation>
    <scope>NUCLEOTIDE SEQUENCE [LARGE SCALE GENOMIC DNA]</scope>
    <source>
        <strain evidence="4">BAT/CrabSpa'14</strain>
    </source>
</reference>